<dbReference type="PANTHER" id="PTHR23064">
    <property type="entry name" value="TROPONIN"/>
    <property type="match status" value="1"/>
</dbReference>
<feature type="domain" description="EF-hand" evidence="3">
    <location>
        <begin position="419"/>
        <end position="454"/>
    </location>
</feature>
<feature type="domain" description="EF-hand" evidence="3">
    <location>
        <begin position="160"/>
        <end position="195"/>
    </location>
</feature>
<gene>
    <name evidence="4" type="ORF">AB1Y20_020882</name>
</gene>
<protein>
    <recommendedName>
        <fullName evidence="3">EF-hand domain-containing protein</fullName>
    </recommendedName>
</protein>
<comment type="caution">
    <text evidence="4">The sequence shown here is derived from an EMBL/GenBank/DDBJ whole genome shotgun (WGS) entry which is preliminary data.</text>
</comment>
<feature type="region of interest" description="Disordered" evidence="2">
    <location>
        <begin position="522"/>
        <end position="541"/>
    </location>
</feature>
<name>A0AB34JYS6_PRYPA</name>
<dbReference type="InterPro" id="IPR002048">
    <property type="entry name" value="EF_hand_dom"/>
</dbReference>
<dbReference type="PROSITE" id="PS50222">
    <property type="entry name" value="EF_HAND_2"/>
    <property type="match status" value="4"/>
</dbReference>
<proteinExistence type="predicted"/>
<dbReference type="AlphaFoldDB" id="A0AB34JYS6"/>
<evidence type="ECO:0000256" key="1">
    <source>
        <dbReference type="ARBA" id="ARBA00022837"/>
    </source>
</evidence>
<keyword evidence="5" id="KW-1185">Reference proteome</keyword>
<evidence type="ECO:0000313" key="5">
    <source>
        <dbReference type="Proteomes" id="UP001515480"/>
    </source>
</evidence>
<dbReference type="GO" id="GO:0005509">
    <property type="term" value="F:calcium ion binding"/>
    <property type="evidence" value="ECO:0007669"/>
    <property type="project" value="InterPro"/>
</dbReference>
<dbReference type="Gene3D" id="1.10.238.10">
    <property type="entry name" value="EF-hand"/>
    <property type="match status" value="2"/>
</dbReference>
<dbReference type="Pfam" id="PF13499">
    <property type="entry name" value="EF-hand_7"/>
    <property type="match status" value="2"/>
</dbReference>
<organism evidence="4 5">
    <name type="scientific">Prymnesium parvum</name>
    <name type="common">Toxic golden alga</name>
    <dbReference type="NCBI Taxonomy" id="97485"/>
    <lineage>
        <taxon>Eukaryota</taxon>
        <taxon>Haptista</taxon>
        <taxon>Haptophyta</taxon>
        <taxon>Prymnesiophyceae</taxon>
        <taxon>Prymnesiales</taxon>
        <taxon>Prymnesiaceae</taxon>
        <taxon>Prymnesium</taxon>
    </lineage>
</organism>
<evidence type="ECO:0000256" key="2">
    <source>
        <dbReference type="SAM" id="MobiDB-lite"/>
    </source>
</evidence>
<dbReference type="EMBL" id="JBGBPQ010000004">
    <property type="protein sequence ID" value="KAL1526061.1"/>
    <property type="molecule type" value="Genomic_DNA"/>
</dbReference>
<feature type="domain" description="EF-hand" evidence="3">
    <location>
        <begin position="456"/>
        <end position="488"/>
    </location>
</feature>
<evidence type="ECO:0000313" key="4">
    <source>
        <dbReference type="EMBL" id="KAL1526061.1"/>
    </source>
</evidence>
<keyword evidence="1" id="KW-0106">Calcium</keyword>
<dbReference type="SMART" id="SM00054">
    <property type="entry name" value="EFh"/>
    <property type="match status" value="4"/>
</dbReference>
<dbReference type="PROSITE" id="PS00018">
    <property type="entry name" value="EF_HAND_1"/>
    <property type="match status" value="4"/>
</dbReference>
<dbReference type="SUPFAM" id="SSF47473">
    <property type="entry name" value="EF-hand"/>
    <property type="match status" value="1"/>
</dbReference>
<feature type="region of interest" description="Disordered" evidence="2">
    <location>
        <begin position="274"/>
        <end position="304"/>
    </location>
</feature>
<reference evidence="4 5" key="1">
    <citation type="journal article" date="2024" name="Science">
        <title>Giant polyketide synthase enzymes in the biosynthesis of giant marine polyether toxins.</title>
        <authorList>
            <person name="Fallon T.R."/>
            <person name="Shende V.V."/>
            <person name="Wierzbicki I.H."/>
            <person name="Pendleton A.L."/>
            <person name="Watervoot N.F."/>
            <person name="Auber R.P."/>
            <person name="Gonzalez D.J."/>
            <person name="Wisecaver J.H."/>
            <person name="Moore B.S."/>
        </authorList>
    </citation>
    <scope>NUCLEOTIDE SEQUENCE [LARGE SCALE GENOMIC DNA]</scope>
    <source>
        <strain evidence="4 5">12B1</strain>
    </source>
</reference>
<dbReference type="InterPro" id="IPR052591">
    <property type="entry name" value="CML21-like"/>
</dbReference>
<dbReference type="InterPro" id="IPR011992">
    <property type="entry name" value="EF-hand-dom_pair"/>
</dbReference>
<accession>A0AB34JYS6</accession>
<feature type="compositionally biased region" description="Basic and acidic residues" evidence="2">
    <location>
        <begin position="522"/>
        <end position="533"/>
    </location>
</feature>
<dbReference type="CDD" id="cd00051">
    <property type="entry name" value="EFh"/>
    <property type="match status" value="2"/>
</dbReference>
<dbReference type="Proteomes" id="UP001515480">
    <property type="component" value="Unassembled WGS sequence"/>
</dbReference>
<feature type="domain" description="EF-hand" evidence="3">
    <location>
        <begin position="120"/>
        <end position="155"/>
    </location>
</feature>
<sequence length="568" mass="63563">MSAETIRTRAFSLSARTPSSFPPALSAGRPTVPIHRTEFQAWRALAHEELKPHEDAASQPRNERAHSFQLRAKADEGAWKRQPLESLLDALGDRSGVKSANQQQLVYEARQVKMAKSLYSSLARVVDVFRRIDTNHSGEIDFEEFRHAIITRVPASERDFDEHDIVKLFNEFDRDGDGRISYQEFQKSIKRWFKASNPSDTTEVAHQAKPELGASPSAGPGAATPRLDAATPFARLGTAASGSQLGAGLAGAGLGVGTPGARLGVASASSILQANCDGKPRKPRVSSAPTSRRPTAALVPRPVPEPASSVAARLRVKSTKETLALPKWLSRWKHVVQRISRRMQLIRAPLQDVALHALKRRKVLQLLREFKDQQAGGVCKVKTFRQLLRLYHPTATPHEISLWMSWVAQIQAEWAEAETRTQNVRAIFDALDTDGDGTIQRPEFLQLQASAEISQQRLIEVFDQRDIDRNGVLDFKEFMQLVDENHLLHHSSKVIAMAEKAKTQYALEQRAQQEIWRIGLPDRPKNKKIDPARPRTTLADITRAAIDDYEREAKMRAEQEKPCVFRSP</sequence>
<evidence type="ECO:0000259" key="3">
    <source>
        <dbReference type="PROSITE" id="PS50222"/>
    </source>
</evidence>
<dbReference type="InterPro" id="IPR018247">
    <property type="entry name" value="EF_Hand_1_Ca_BS"/>
</dbReference>